<dbReference type="SUPFAM" id="SSF51735">
    <property type="entry name" value="NAD(P)-binding Rossmann-fold domains"/>
    <property type="match status" value="1"/>
</dbReference>
<dbReference type="InterPro" id="IPR036390">
    <property type="entry name" value="WH_DNA-bd_sf"/>
</dbReference>
<accession>A0A926DHL3</accession>
<evidence type="ECO:0000256" key="3">
    <source>
        <dbReference type="ARBA" id="ARBA00023015"/>
    </source>
</evidence>
<evidence type="ECO:0000256" key="4">
    <source>
        <dbReference type="ARBA" id="ARBA00023027"/>
    </source>
</evidence>
<dbReference type="Gene3D" id="3.40.50.720">
    <property type="entry name" value="NAD(P)-binding Rossmann-like Domain"/>
    <property type="match status" value="1"/>
</dbReference>
<dbReference type="NCBIfam" id="NF003995">
    <property type="entry name" value="PRK05472.2-4"/>
    <property type="match status" value="1"/>
</dbReference>
<comment type="function">
    <text evidence="7">Modulates transcription in response to changes in cellular NADH/NAD(+) redox state.</text>
</comment>
<dbReference type="Gene3D" id="1.10.10.10">
    <property type="entry name" value="Winged helix-like DNA-binding domain superfamily/Winged helix DNA-binding domain"/>
    <property type="match status" value="1"/>
</dbReference>
<dbReference type="InterPro" id="IPR022876">
    <property type="entry name" value="Tscrpt_rep_Rex"/>
</dbReference>
<keyword evidence="2 7" id="KW-0678">Repressor</keyword>
<dbReference type="SMART" id="SM00881">
    <property type="entry name" value="CoA_binding"/>
    <property type="match status" value="1"/>
</dbReference>
<evidence type="ECO:0000256" key="2">
    <source>
        <dbReference type="ARBA" id="ARBA00022491"/>
    </source>
</evidence>
<gene>
    <name evidence="7" type="primary">rex</name>
    <name evidence="9" type="ORF">H8693_08355</name>
</gene>
<keyword evidence="6 7" id="KW-0804">Transcription</keyword>
<protein>
    <recommendedName>
        <fullName evidence="7">Redox-sensing transcriptional repressor Rex</fullName>
    </recommendedName>
</protein>
<name>A0A926DHL3_9FIRM</name>
<keyword evidence="10" id="KW-1185">Reference proteome</keyword>
<dbReference type="HAMAP" id="MF_01131">
    <property type="entry name" value="Rex"/>
    <property type="match status" value="1"/>
</dbReference>
<dbReference type="EMBL" id="JACRSS010000004">
    <property type="protein sequence ID" value="MBC8538943.1"/>
    <property type="molecule type" value="Genomic_DNA"/>
</dbReference>
<dbReference type="Pfam" id="PF02629">
    <property type="entry name" value="CoA_binding"/>
    <property type="match status" value="1"/>
</dbReference>
<evidence type="ECO:0000259" key="8">
    <source>
        <dbReference type="SMART" id="SM00881"/>
    </source>
</evidence>
<reference evidence="9" key="1">
    <citation type="submission" date="2020-08" db="EMBL/GenBank/DDBJ databases">
        <title>Genome public.</title>
        <authorList>
            <person name="Liu C."/>
            <person name="Sun Q."/>
        </authorList>
    </citation>
    <scope>NUCLEOTIDE SEQUENCE</scope>
    <source>
        <strain evidence="9">NSJ-63</strain>
    </source>
</reference>
<dbReference type="SUPFAM" id="SSF46785">
    <property type="entry name" value="Winged helix' DNA-binding domain"/>
    <property type="match status" value="1"/>
</dbReference>
<dbReference type="InterPro" id="IPR036388">
    <property type="entry name" value="WH-like_DNA-bd_sf"/>
</dbReference>
<keyword evidence="4 7" id="KW-0520">NAD</keyword>
<dbReference type="InterPro" id="IPR036291">
    <property type="entry name" value="NAD(P)-bd_dom_sf"/>
</dbReference>
<feature type="DNA-binding region" description="H-T-H motif" evidence="7">
    <location>
        <begin position="16"/>
        <end position="55"/>
    </location>
</feature>
<comment type="subcellular location">
    <subcellularLocation>
        <location evidence="7">Cytoplasm</location>
    </subcellularLocation>
</comment>
<dbReference type="InterPro" id="IPR009718">
    <property type="entry name" value="Rex_DNA-bd_C_dom"/>
</dbReference>
<dbReference type="NCBIfam" id="NF003994">
    <property type="entry name" value="PRK05472.2-3"/>
    <property type="match status" value="1"/>
</dbReference>
<comment type="similarity">
    <text evidence="7">Belongs to the transcriptional regulatory Rex family.</text>
</comment>
<comment type="subunit">
    <text evidence="7">Homodimer.</text>
</comment>
<keyword evidence="3 7" id="KW-0805">Transcription regulation</keyword>
<feature type="binding site" evidence="7">
    <location>
        <begin position="90"/>
        <end position="95"/>
    </location>
    <ligand>
        <name>NAD(+)</name>
        <dbReference type="ChEBI" id="CHEBI:57540"/>
    </ligand>
</feature>
<dbReference type="Proteomes" id="UP000617951">
    <property type="component" value="Unassembled WGS sequence"/>
</dbReference>
<dbReference type="GO" id="GO:0051775">
    <property type="term" value="P:response to redox state"/>
    <property type="evidence" value="ECO:0007669"/>
    <property type="project" value="InterPro"/>
</dbReference>
<dbReference type="RefSeq" id="WP_249280587.1">
    <property type="nucleotide sequence ID" value="NZ_JACRSS010000004.1"/>
</dbReference>
<dbReference type="Pfam" id="PF06971">
    <property type="entry name" value="Put_DNA-bind_N"/>
    <property type="match status" value="1"/>
</dbReference>
<dbReference type="AlphaFoldDB" id="A0A926DHL3"/>
<dbReference type="PANTHER" id="PTHR35786">
    <property type="entry name" value="REDOX-SENSING TRANSCRIPTIONAL REPRESSOR REX"/>
    <property type="match status" value="1"/>
</dbReference>
<evidence type="ECO:0000256" key="1">
    <source>
        <dbReference type="ARBA" id="ARBA00022490"/>
    </source>
</evidence>
<feature type="domain" description="CoA-binding" evidence="8">
    <location>
        <begin position="80"/>
        <end position="180"/>
    </location>
</feature>
<dbReference type="InterPro" id="IPR003781">
    <property type="entry name" value="CoA-bd"/>
</dbReference>
<dbReference type="GO" id="GO:0003677">
    <property type="term" value="F:DNA binding"/>
    <property type="evidence" value="ECO:0007669"/>
    <property type="project" value="UniProtKB-UniRule"/>
</dbReference>
<keyword evidence="5 7" id="KW-0238">DNA-binding</keyword>
<evidence type="ECO:0000256" key="6">
    <source>
        <dbReference type="ARBA" id="ARBA00023163"/>
    </source>
</evidence>
<dbReference type="GO" id="GO:0003700">
    <property type="term" value="F:DNA-binding transcription factor activity"/>
    <property type="evidence" value="ECO:0007669"/>
    <property type="project" value="UniProtKB-UniRule"/>
</dbReference>
<comment type="caution">
    <text evidence="9">The sequence shown here is derived from an EMBL/GenBank/DDBJ whole genome shotgun (WGS) entry which is preliminary data.</text>
</comment>
<dbReference type="PANTHER" id="PTHR35786:SF1">
    <property type="entry name" value="REDOX-SENSING TRANSCRIPTIONAL REPRESSOR REX 1"/>
    <property type="match status" value="1"/>
</dbReference>
<evidence type="ECO:0000256" key="5">
    <source>
        <dbReference type="ARBA" id="ARBA00023125"/>
    </source>
</evidence>
<evidence type="ECO:0000256" key="7">
    <source>
        <dbReference type="HAMAP-Rule" id="MF_01131"/>
    </source>
</evidence>
<sequence length="223" mass="23932">MEVKGISQAILRRLPIYLTYLKSLPPQGPVHISATAIAAALHMGEVQVRKDLASVSKAGRPRIGYIVSELVEDLEAFLGCNDVSNAVIVGAGKLGKALLDYEGFSEYGLHIVAGLDIRVASEETTAGGKPIFGLSKMEDLCKRMNIRIGILTVPADQAQKVCDQMVESGISAILNFAPTHLTVPEGILVQNENLAASLAVLSNHLFEQMHKDSIKNTQEGESL</sequence>
<keyword evidence="1 7" id="KW-0963">Cytoplasm</keyword>
<dbReference type="GO" id="GO:0045892">
    <property type="term" value="P:negative regulation of DNA-templated transcription"/>
    <property type="evidence" value="ECO:0007669"/>
    <property type="project" value="InterPro"/>
</dbReference>
<proteinExistence type="inferred from homology"/>
<organism evidence="9 10">
    <name type="scientific">Guopingia tenuis</name>
    <dbReference type="NCBI Taxonomy" id="2763656"/>
    <lineage>
        <taxon>Bacteria</taxon>
        <taxon>Bacillati</taxon>
        <taxon>Bacillota</taxon>
        <taxon>Clostridia</taxon>
        <taxon>Christensenellales</taxon>
        <taxon>Christensenellaceae</taxon>
        <taxon>Guopingia</taxon>
    </lineage>
</organism>
<dbReference type="NCBIfam" id="NF003996">
    <property type="entry name" value="PRK05472.2-5"/>
    <property type="match status" value="1"/>
</dbReference>
<evidence type="ECO:0000313" key="10">
    <source>
        <dbReference type="Proteomes" id="UP000617951"/>
    </source>
</evidence>
<evidence type="ECO:0000313" key="9">
    <source>
        <dbReference type="EMBL" id="MBC8538943.1"/>
    </source>
</evidence>
<dbReference type="GO" id="GO:0005737">
    <property type="term" value="C:cytoplasm"/>
    <property type="evidence" value="ECO:0007669"/>
    <property type="project" value="UniProtKB-SubCell"/>
</dbReference>